<keyword evidence="3" id="KW-1185">Reference proteome</keyword>
<name>A0A6B0QXE1_9CETA</name>
<feature type="compositionally biased region" description="Polar residues" evidence="1">
    <location>
        <begin position="47"/>
        <end position="58"/>
    </location>
</feature>
<proteinExistence type="predicted"/>
<evidence type="ECO:0000313" key="2">
    <source>
        <dbReference type="EMBL" id="MXQ81467.1"/>
    </source>
</evidence>
<evidence type="ECO:0000256" key="1">
    <source>
        <dbReference type="SAM" id="MobiDB-lite"/>
    </source>
</evidence>
<sequence>MLANPLPVSGAWWKGDRDGNGFREQFLEKFVSPGVPTDRTYEVSVETPGQRNKASVPSWTHRKGRKDKNRILDFKVLLSVLPPYVMSAVFSLFHKAVLSSQLVILEAASRNLTDPPLTVSGLPVPRPVPQVIERKHLSR</sequence>
<dbReference type="AlphaFoldDB" id="A0A6B0QXE1"/>
<accession>A0A6B0QXE1</accession>
<dbReference type="Proteomes" id="UP000322234">
    <property type="component" value="Unassembled WGS sequence"/>
</dbReference>
<evidence type="ECO:0000313" key="3">
    <source>
        <dbReference type="Proteomes" id="UP000322234"/>
    </source>
</evidence>
<comment type="caution">
    <text evidence="2">The sequence shown here is derived from an EMBL/GenBank/DDBJ whole genome shotgun (WGS) entry which is preliminary data.</text>
</comment>
<gene>
    <name evidence="2" type="ORF">E5288_WYG005835</name>
</gene>
<dbReference type="EMBL" id="VBQZ03000007">
    <property type="protein sequence ID" value="MXQ81467.1"/>
    <property type="molecule type" value="Genomic_DNA"/>
</dbReference>
<protein>
    <submittedName>
        <fullName evidence="2">Uncharacterized protein</fullName>
    </submittedName>
</protein>
<reference evidence="2" key="1">
    <citation type="submission" date="2019-10" db="EMBL/GenBank/DDBJ databases">
        <title>The sequence and de novo assembly of the wild yak genome.</title>
        <authorList>
            <person name="Liu Y."/>
        </authorList>
    </citation>
    <scope>NUCLEOTIDE SEQUENCE [LARGE SCALE GENOMIC DNA]</scope>
    <source>
        <strain evidence="2">WY2019</strain>
    </source>
</reference>
<feature type="region of interest" description="Disordered" evidence="1">
    <location>
        <begin position="42"/>
        <end position="62"/>
    </location>
</feature>
<organism evidence="2 3">
    <name type="scientific">Bos mutus</name>
    <name type="common">wild yak</name>
    <dbReference type="NCBI Taxonomy" id="72004"/>
    <lineage>
        <taxon>Eukaryota</taxon>
        <taxon>Metazoa</taxon>
        <taxon>Chordata</taxon>
        <taxon>Craniata</taxon>
        <taxon>Vertebrata</taxon>
        <taxon>Euteleostomi</taxon>
        <taxon>Mammalia</taxon>
        <taxon>Eutheria</taxon>
        <taxon>Laurasiatheria</taxon>
        <taxon>Artiodactyla</taxon>
        <taxon>Ruminantia</taxon>
        <taxon>Pecora</taxon>
        <taxon>Bovidae</taxon>
        <taxon>Bovinae</taxon>
        <taxon>Bos</taxon>
    </lineage>
</organism>